<evidence type="ECO:0000313" key="3">
    <source>
        <dbReference type="Proteomes" id="UP001204151"/>
    </source>
</evidence>
<gene>
    <name evidence="2" type="ORF">NX784_28095</name>
</gene>
<dbReference type="PANTHER" id="PTHR20935">
    <property type="entry name" value="PHOSPHOGLYCERATE MUTASE-RELATED"/>
    <property type="match status" value="1"/>
</dbReference>
<dbReference type="SUPFAM" id="SSF53254">
    <property type="entry name" value="Phosphoglycerate mutase-like"/>
    <property type="match status" value="1"/>
</dbReference>
<dbReference type="RefSeq" id="WP_258819971.1">
    <property type="nucleotide sequence ID" value="NZ_JANUGW010000036.1"/>
</dbReference>
<dbReference type="EMBL" id="JANUGW010000036">
    <property type="protein sequence ID" value="MCS0585447.1"/>
    <property type="molecule type" value="Genomic_DNA"/>
</dbReference>
<protein>
    <submittedName>
        <fullName evidence="2">Histidine phosphatase family protein</fullName>
    </submittedName>
</protein>
<comment type="caution">
    <text evidence="2">The sequence shown here is derived from an EMBL/GenBank/DDBJ whole genome shotgun (WGS) entry which is preliminary data.</text>
</comment>
<dbReference type="PANTHER" id="PTHR20935:SF0">
    <property type="entry name" value="SERINE_THREONINE-PROTEIN PHOSPHATASE PGAM5, MITOCHONDRIAL"/>
    <property type="match status" value="1"/>
</dbReference>
<sequence length="230" mass="25329">MTDVYLVRHAQASLGAEDYDCLSPLGEEQAMLLGAWMARGGHRPARVATGTLRRHVQTAQGCLRAAGLEDVPVTVLPGLDELDADELIARLRPDLASGAALRTELARNPDAKRELQTVFVDAVARWTSGHHDHEYRTSWPAFRAAVRDAWLTLARPESGETWIFTSGGPISVIAGALLGLPAERTFTLCWPLVNTSVTRIRLGRNSHQLVTYNAWAHLGREDEARLVTHR</sequence>
<dbReference type="InterPro" id="IPR051021">
    <property type="entry name" value="Mito_Ser/Thr_phosphatase"/>
</dbReference>
<proteinExistence type="predicted"/>
<evidence type="ECO:0000256" key="1">
    <source>
        <dbReference type="ARBA" id="ARBA00022801"/>
    </source>
</evidence>
<dbReference type="SMART" id="SM00855">
    <property type="entry name" value="PGAM"/>
    <property type="match status" value="1"/>
</dbReference>
<accession>A0ABT1ZZT3</accession>
<reference evidence="2 3" key="1">
    <citation type="submission" date="2022-08" db="EMBL/GenBank/DDBJ databases">
        <title>Reclassification of Massilia species as members of the genera Telluria, Duganella, Pseudoduganella, Mokoshia gen. nov. and Zemynaea gen. nov. using orthogonal and non-orthogonal genome-based approaches.</title>
        <authorList>
            <person name="Bowman J.P."/>
        </authorList>
    </citation>
    <scope>NUCLEOTIDE SEQUENCE [LARGE SCALE GENOMIC DNA]</scope>
    <source>
        <strain evidence="2 3">JCM 31316</strain>
    </source>
</reference>
<dbReference type="Proteomes" id="UP001204151">
    <property type="component" value="Unassembled WGS sequence"/>
</dbReference>
<organism evidence="2 3">
    <name type="scientific">Massilia pinisoli</name>
    <dbReference type="NCBI Taxonomy" id="1772194"/>
    <lineage>
        <taxon>Bacteria</taxon>
        <taxon>Pseudomonadati</taxon>
        <taxon>Pseudomonadota</taxon>
        <taxon>Betaproteobacteria</taxon>
        <taxon>Burkholderiales</taxon>
        <taxon>Oxalobacteraceae</taxon>
        <taxon>Telluria group</taxon>
        <taxon>Massilia</taxon>
    </lineage>
</organism>
<dbReference type="Gene3D" id="3.40.50.1240">
    <property type="entry name" value="Phosphoglycerate mutase-like"/>
    <property type="match status" value="1"/>
</dbReference>
<evidence type="ECO:0000313" key="2">
    <source>
        <dbReference type="EMBL" id="MCS0585447.1"/>
    </source>
</evidence>
<keyword evidence="3" id="KW-1185">Reference proteome</keyword>
<name>A0ABT1ZZT3_9BURK</name>
<dbReference type="CDD" id="cd07067">
    <property type="entry name" value="HP_PGM_like"/>
    <property type="match status" value="1"/>
</dbReference>
<keyword evidence="1" id="KW-0378">Hydrolase</keyword>
<dbReference type="Pfam" id="PF00300">
    <property type="entry name" value="His_Phos_1"/>
    <property type="match status" value="1"/>
</dbReference>
<dbReference type="InterPro" id="IPR029033">
    <property type="entry name" value="His_PPase_superfam"/>
</dbReference>
<dbReference type="InterPro" id="IPR013078">
    <property type="entry name" value="His_Pase_superF_clade-1"/>
</dbReference>